<keyword evidence="18" id="KW-1185">Reference proteome</keyword>
<feature type="binding site" description="covalent" evidence="14">
    <location>
        <position position="79"/>
    </location>
    <ligand>
        <name>heme</name>
        <dbReference type="ChEBI" id="CHEBI:30413"/>
        <label>2</label>
    </ligand>
</feature>
<keyword evidence="10" id="KW-1133">Transmembrane helix</keyword>
<comment type="similarity">
    <text evidence="2 13">Belongs to the TorC/TorY family.</text>
</comment>
<comment type="PTM">
    <text evidence="14">Binds 5 heme groups per subunit.</text>
</comment>
<evidence type="ECO:0000256" key="10">
    <source>
        <dbReference type="ARBA" id="ARBA00022989"/>
    </source>
</evidence>
<dbReference type="GO" id="GO:0005886">
    <property type="term" value="C:plasma membrane"/>
    <property type="evidence" value="ECO:0007669"/>
    <property type="project" value="UniProtKB-SubCell"/>
</dbReference>
<keyword evidence="7" id="KW-0812">Transmembrane</keyword>
<dbReference type="Pfam" id="PF03264">
    <property type="entry name" value="Cytochrom_NNT"/>
    <property type="match status" value="1"/>
</dbReference>
<accession>A0A380N1L8</accession>
<comment type="subcellular location">
    <subcellularLocation>
        <location evidence="1">Cell inner membrane</location>
        <topology evidence="1">Single-pass type II membrane protein</topology>
    </subcellularLocation>
</comment>
<dbReference type="AlphaFoldDB" id="A0A380N1L8"/>
<evidence type="ECO:0000256" key="7">
    <source>
        <dbReference type="ARBA" id="ARBA00022692"/>
    </source>
</evidence>
<dbReference type="InterPro" id="IPR009154">
    <property type="entry name" value="Membr-bd_4haem_cyt_TorC"/>
</dbReference>
<evidence type="ECO:0000256" key="1">
    <source>
        <dbReference type="ARBA" id="ARBA00004249"/>
    </source>
</evidence>
<feature type="binding site" description="covalent" evidence="14">
    <location>
        <position position="76"/>
    </location>
    <ligand>
        <name>heme</name>
        <dbReference type="ChEBI" id="CHEBI:30413"/>
        <label>2</label>
    </ligand>
</feature>
<evidence type="ECO:0000256" key="13">
    <source>
        <dbReference type="PIRNR" id="PIRNR000014"/>
    </source>
</evidence>
<keyword evidence="3 13" id="KW-0813">Transport</keyword>
<dbReference type="Proteomes" id="UP000254575">
    <property type="component" value="Unassembled WGS sequence"/>
</dbReference>
<evidence type="ECO:0000256" key="5">
    <source>
        <dbReference type="ARBA" id="ARBA00022519"/>
    </source>
</evidence>
<feature type="binding site" description="covalent" evidence="14">
    <location>
        <position position="47"/>
    </location>
    <ligand>
        <name>heme</name>
        <dbReference type="ChEBI" id="CHEBI:30413"/>
        <label>1</label>
    </ligand>
</feature>
<evidence type="ECO:0000313" key="17">
    <source>
        <dbReference type="EMBL" id="SUO98196.1"/>
    </source>
</evidence>
<dbReference type="RefSeq" id="WP_115219052.1">
    <property type="nucleotide sequence ID" value="NZ_UHIA01000004.1"/>
</dbReference>
<evidence type="ECO:0000256" key="8">
    <source>
        <dbReference type="ARBA" id="ARBA00022723"/>
    </source>
</evidence>
<evidence type="ECO:0000256" key="15">
    <source>
        <dbReference type="PIRSR" id="PIRSR000014-2"/>
    </source>
</evidence>
<evidence type="ECO:0000256" key="6">
    <source>
        <dbReference type="ARBA" id="ARBA00022617"/>
    </source>
</evidence>
<evidence type="ECO:0000256" key="9">
    <source>
        <dbReference type="ARBA" id="ARBA00022982"/>
    </source>
</evidence>
<evidence type="ECO:0000259" key="16">
    <source>
        <dbReference type="Pfam" id="PF03264"/>
    </source>
</evidence>
<reference evidence="17 18" key="1">
    <citation type="submission" date="2018-06" db="EMBL/GenBank/DDBJ databases">
        <authorList>
            <consortium name="Pathogen Informatics"/>
            <person name="Doyle S."/>
        </authorList>
    </citation>
    <scope>NUCLEOTIDE SEQUENCE [LARGE SCALE GENOMIC DNA]</scope>
    <source>
        <strain evidence="17 18">NCTC10717</strain>
    </source>
</reference>
<dbReference type="GO" id="GO:0009055">
    <property type="term" value="F:electron transfer activity"/>
    <property type="evidence" value="ECO:0007669"/>
    <property type="project" value="UniProtKB-UniRule"/>
</dbReference>
<dbReference type="GO" id="GO:0009061">
    <property type="term" value="P:anaerobic respiration"/>
    <property type="evidence" value="ECO:0007669"/>
    <property type="project" value="TreeGrafter"/>
</dbReference>
<evidence type="ECO:0000256" key="14">
    <source>
        <dbReference type="PIRSR" id="PIRSR000014-1"/>
    </source>
</evidence>
<feature type="domain" description="NapC/NirT cytochrome c N-terminal" evidence="16">
    <location>
        <begin position="13"/>
        <end position="183"/>
    </location>
</feature>
<evidence type="ECO:0000313" key="18">
    <source>
        <dbReference type="Proteomes" id="UP000254575"/>
    </source>
</evidence>
<keyword evidence="12 13" id="KW-0472">Membrane</keyword>
<dbReference type="Gene3D" id="1.10.3820.10">
    <property type="entry name" value="Di-heme elbow motif domain"/>
    <property type="match status" value="1"/>
</dbReference>
<feature type="binding site" description="covalent" evidence="14">
    <location>
        <position position="335"/>
    </location>
    <ligand>
        <name>heme</name>
        <dbReference type="ChEBI" id="CHEBI:30413"/>
        <label>5</label>
    </ligand>
</feature>
<dbReference type="PANTHER" id="PTHR30333">
    <property type="entry name" value="CYTOCHROME C-TYPE PROTEIN"/>
    <property type="match status" value="1"/>
</dbReference>
<keyword evidence="11 13" id="KW-0408">Iron</keyword>
<evidence type="ECO:0000256" key="2">
    <source>
        <dbReference type="ARBA" id="ARBA00006417"/>
    </source>
</evidence>
<feature type="binding site" description="axial binding residue" evidence="15">
    <location>
        <position position="51"/>
    </location>
    <ligand>
        <name>heme</name>
        <dbReference type="ChEBI" id="CHEBI:30413"/>
        <label>1</label>
    </ligand>
    <ligandPart>
        <name>Fe</name>
        <dbReference type="ChEBI" id="CHEBI:18248"/>
    </ligandPart>
</feature>
<dbReference type="GO" id="GO:0005506">
    <property type="term" value="F:iron ion binding"/>
    <property type="evidence" value="ECO:0007669"/>
    <property type="project" value="UniProtKB-UniRule"/>
</dbReference>
<dbReference type="PANTHER" id="PTHR30333:SF3">
    <property type="entry name" value="CYTOCHROME C-TYPE PROTEIN TORY"/>
    <property type="match status" value="1"/>
</dbReference>
<evidence type="ECO:0000256" key="12">
    <source>
        <dbReference type="ARBA" id="ARBA00023136"/>
    </source>
</evidence>
<dbReference type="SUPFAM" id="SSF48695">
    <property type="entry name" value="Multiheme cytochromes"/>
    <property type="match status" value="1"/>
</dbReference>
<dbReference type="GO" id="GO:0020037">
    <property type="term" value="F:heme binding"/>
    <property type="evidence" value="ECO:0007669"/>
    <property type="project" value="UniProtKB-UniRule"/>
</dbReference>
<protein>
    <recommendedName>
        <fullName evidence="13">Cytochrome c-type protein</fullName>
    </recommendedName>
</protein>
<dbReference type="InterPro" id="IPR036280">
    <property type="entry name" value="Multihaem_cyt_sf"/>
</dbReference>
<keyword evidence="6 13" id="KW-0349">Heme</keyword>
<feature type="binding site" description="axial binding residue" evidence="15">
    <location>
        <position position="336"/>
    </location>
    <ligand>
        <name>heme</name>
        <dbReference type="ChEBI" id="CHEBI:30413"/>
        <label>5</label>
    </ligand>
    <ligandPart>
        <name>Fe</name>
        <dbReference type="ChEBI" id="CHEBI:18248"/>
    </ligandPart>
</feature>
<keyword evidence="9 13" id="KW-0249">Electron transport</keyword>
<feature type="binding site" description="covalent" evidence="14">
    <location>
        <position position="170"/>
    </location>
    <ligand>
        <name>heme</name>
        <dbReference type="ChEBI" id="CHEBI:30413"/>
        <label>4</label>
    </ligand>
</feature>
<feature type="binding site" description="covalent" evidence="14">
    <location>
        <position position="332"/>
    </location>
    <ligand>
        <name>heme</name>
        <dbReference type="ChEBI" id="CHEBI:30413"/>
        <label>5</label>
    </ligand>
</feature>
<feature type="binding site" description="axial binding residue" evidence="15">
    <location>
        <position position="142"/>
    </location>
    <ligand>
        <name>heme</name>
        <dbReference type="ChEBI" id="CHEBI:30413"/>
        <label>3</label>
    </ligand>
    <ligandPart>
        <name>Fe</name>
        <dbReference type="ChEBI" id="CHEBI:18248"/>
    </ligandPart>
</feature>
<evidence type="ECO:0000256" key="4">
    <source>
        <dbReference type="ARBA" id="ARBA00022475"/>
    </source>
</evidence>
<dbReference type="EMBL" id="UHIA01000004">
    <property type="protein sequence ID" value="SUO98196.1"/>
    <property type="molecule type" value="Genomic_DNA"/>
</dbReference>
<feature type="binding site" description="axial binding residue" evidence="15">
    <location>
        <position position="174"/>
    </location>
    <ligand>
        <name>heme</name>
        <dbReference type="ChEBI" id="CHEBI:30413"/>
        <label>4</label>
    </ligand>
    <ligandPart>
        <name>Fe</name>
        <dbReference type="ChEBI" id="CHEBI:18248"/>
    </ligandPart>
</feature>
<keyword evidence="8 13" id="KW-0479">Metal-binding</keyword>
<dbReference type="OrthoDB" id="9782159at2"/>
<dbReference type="InterPro" id="IPR051174">
    <property type="entry name" value="Cytochrome_c-type_ET"/>
</dbReference>
<organism evidence="17 18">
    <name type="scientific">Suttonella indologenes</name>
    <dbReference type="NCBI Taxonomy" id="13276"/>
    <lineage>
        <taxon>Bacteria</taxon>
        <taxon>Pseudomonadati</taxon>
        <taxon>Pseudomonadota</taxon>
        <taxon>Gammaproteobacteria</taxon>
        <taxon>Cardiobacteriales</taxon>
        <taxon>Cardiobacteriaceae</taxon>
        <taxon>Suttonella</taxon>
    </lineage>
</organism>
<feature type="binding site" description="covalent" evidence="14">
    <location>
        <position position="141"/>
    </location>
    <ligand>
        <name>heme</name>
        <dbReference type="ChEBI" id="CHEBI:30413"/>
        <label>3</label>
    </ligand>
</feature>
<dbReference type="InterPro" id="IPR038266">
    <property type="entry name" value="NapC/NirT_cytc_sf"/>
</dbReference>
<dbReference type="PIRSF" id="PIRSF000014">
    <property type="entry name" value="4_hem_cytch_TorC"/>
    <property type="match status" value="1"/>
</dbReference>
<feature type="binding site" description="covalent" evidence="14">
    <location>
        <position position="50"/>
    </location>
    <ligand>
        <name>heme</name>
        <dbReference type="ChEBI" id="CHEBI:30413"/>
        <label>1</label>
    </ligand>
</feature>
<feature type="binding site" description="covalent" evidence="14">
    <location>
        <position position="138"/>
    </location>
    <ligand>
        <name>heme</name>
        <dbReference type="ChEBI" id="CHEBI:30413"/>
        <label>3</label>
    </ligand>
</feature>
<feature type="binding site" description="covalent" evidence="14">
    <location>
        <position position="173"/>
    </location>
    <ligand>
        <name>heme</name>
        <dbReference type="ChEBI" id="CHEBI:30413"/>
        <label>4</label>
    </ligand>
</feature>
<gene>
    <name evidence="17" type="primary">torY</name>
    <name evidence="17" type="ORF">NCTC10717_01937</name>
</gene>
<dbReference type="InterPro" id="IPR005126">
    <property type="entry name" value="NapC/NirT_cyt_c_N"/>
</dbReference>
<sequence>MANNRKVMLFMTKKGLFLIIFCALLIGAIGLYATHWSLRATSTTEFCVSCHSMEKPLKEWQSSKHFSNVKGIQAGCADCHIPHDNDWVYVKTKITTGLKDMIAEMRGTIPDAAAFEEKRGEMAKRVWAEMEKNNSATCRSCHKAEVWDIYAQSEKAQREHQRMESENMTCISCHRGIAHFPPEFTEDADRAAGHLHELAAKTADNAAALFPIAEIEGYADSGKQKAAARIFPSTALKVLAGEGGMRQVQIEGFQQEGAEQVIYAQHGKRIIAAVINDPMLENISVQGEFRHHEASDTNWRPVQFSAWISAEHMLSDVQALWDYGDELNNAYCGGCHAVIPAHHYNANQWPAIVNGMANRTSINENGKLVLTYYLQNHSKDVTGANHD</sequence>
<dbReference type="GO" id="GO:0009276">
    <property type="term" value="C:Gram-negative-bacterium-type cell wall"/>
    <property type="evidence" value="ECO:0007669"/>
    <property type="project" value="UniProtKB-UniRule"/>
</dbReference>
<evidence type="ECO:0000256" key="3">
    <source>
        <dbReference type="ARBA" id="ARBA00022448"/>
    </source>
</evidence>
<proteinExistence type="inferred from homology"/>
<keyword evidence="5 13" id="KW-0997">Cell inner membrane</keyword>
<keyword evidence="4 13" id="KW-1003">Cell membrane</keyword>
<feature type="binding site" description="axial binding residue" evidence="15">
    <location>
        <position position="80"/>
    </location>
    <ligand>
        <name>heme</name>
        <dbReference type="ChEBI" id="CHEBI:30413"/>
        <label>2</label>
    </ligand>
    <ligandPart>
        <name>Fe</name>
        <dbReference type="ChEBI" id="CHEBI:18248"/>
    </ligandPart>
</feature>
<name>A0A380N1L8_9GAMM</name>
<evidence type="ECO:0000256" key="11">
    <source>
        <dbReference type="ARBA" id="ARBA00023004"/>
    </source>
</evidence>